<evidence type="ECO:0000259" key="2">
    <source>
        <dbReference type="Pfam" id="PF07859"/>
    </source>
</evidence>
<dbReference type="OrthoDB" id="9815425at2"/>
<evidence type="ECO:0000313" key="3">
    <source>
        <dbReference type="EMBL" id="KGE12454.1"/>
    </source>
</evidence>
<evidence type="ECO:0000256" key="1">
    <source>
        <dbReference type="ARBA" id="ARBA00022801"/>
    </source>
</evidence>
<sequence>MKKSFGYYLVLLVLKLKGLKPIFSKSPIDYLKLRKSDVLAPSKLLFKRSQIQISSVLKTKIVEISPSHPSENSLLIYLHGGAFVSGPAKHHWDSLKKIGKATNMTIWACRYPRAPESQIDEISKNVDEVYKLALTRFDPAAIAIAGDSAGATLSIALIQRLLSRNVPIPKKLVLISPVADATFTNPEIDVVERTDVMLSKSGVLSAKKMVAVEHDLKDLNLSPLYGSFEGFPETLLLLATHDITYPDQKLLVDKMKSARVDYKLITGDGMPHIWPLLPVMKESRIALDQMISFLDKE</sequence>
<name>A0A0B8T508_9SPHI</name>
<dbReference type="AlphaFoldDB" id="A0A0B8T508"/>
<dbReference type="GO" id="GO:0016787">
    <property type="term" value="F:hydrolase activity"/>
    <property type="evidence" value="ECO:0007669"/>
    <property type="project" value="UniProtKB-KW"/>
</dbReference>
<dbReference type="EMBL" id="JJMU01000069">
    <property type="protein sequence ID" value="KGE12454.1"/>
    <property type="molecule type" value="Genomic_DNA"/>
</dbReference>
<dbReference type="InterPro" id="IPR029058">
    <property type="entry name" value="AB_hydrolase_fold"/>
</dbReference>
<dbReference type="RefSeq" id="WP_037503435.1">
    <property type="nucleotide sequence ID" value="NZ_JJMU01000069.1"/>
</dbReference>
<gene>
    <name evidence="3" type="ORF">DI53_3778</name>
</gene>
<dbReference type="InterPro" id="IPR050300">
    <property type="entry name" value="GDXG_lipolytic_enzyme"/>
</dbReference>
<dbReference type="PATRIC" id="fig|1229276.3.peg.3907"/>
<keyword evidence="4" id="KW-1185">Reference proteome</keyword>
<reference evidence="3 4" key="2">
    <citation type="journal article" date="2015" name="PLoS ONE">
        <title>Whole-Genome Optical Mapping and Finished Genome Sequence of Sphingobacterium deserti sp. nov., a New Species Isolated from the Western Desert of China.</title>
        <authorList>
            <person name="Teng C."/>
            <person name="Zhou Z."/>
            <person name="Molnar I."/>
            <person name="Li X."/>
            <person name="Tang R."/>
            <person name="Chen M."/>
            <person name="Wang L."/>
            <person name="Su S."/>
            <person name="Zhang W."/>
            <person name="Lin M."/>
        </authorList>
    </citation>
    <scope>NUCLEOTIDE SEQUENCE [LARGE SCALE GENOMIC DNA]</scope>
    <source>
        <strain evidence="4">ACCC05744</strain>
    </source>
</reference>
<proteinExistence type="predicted"/>
<accession>A0A0B8T508</accession>
<protein>
    <submittedName>
        <fullName evidence="3">Esterase</fullName>
    </submittedName>
</protein>
<organism evidence="3 4">
    <name type="scientific">Sphingobacterium deserti</name>
    <dbReference type="NCBI Taxonomy" id="1229276"/>
    <lineage>
        <taxon>Bacteria</taxon>
        <taxon>Pseudomonadati</taxon>
        <taxon>Bacteroidota</taxon>
        <taxon>Sphingobacteriia</taxon>
        <taxon>Sphingobacteriales</taxon>
        <taxon>Sphingobacteriaceae</taxon>
        <taxon>Sphingobacterium</taxon>
    </lineage>
</organism>
<dbReference type="Proteomes" id="UP000031802">
    <property type="component" value="Unassembled WGS sequence"/>
</dbReference>
<feature type="domain" description="Alpha/beta hydrolase fold-3" evidence="2">
    <location>
        <begin position="75"/>
        <end position="274"/>
    </location>
</feature>
<evidence type="ECO:0000313" key="4">
    <source>
        <dbReference type="Proteomes" id="UP000031802"/>
    </source>
</evidence>
<dbReference type="eggNOG" id="COG0657">
    <property type="taxonomic scope" value="Bacteria"/>
</dbReference>
<dbReference type="PANTHER" id="PTHR48081">
    <property type="entry name" value="AB HYDROLASE SUPERFAMILY PROTEIN C4A8.06C"/>
    <property type="match status" value="1"/>
</dbReference>
<reference evidence="4" key="1">
    <citation type="submission" date="2014-04" db="EMBL/GenBank/DDBJ databases">
        <title>Whole-Genome optical mapping and complete genome sequence of Sphingobacterium deserti sp. nov., a new spaces isolated from desert in the west of China.</title>
        <authorList>
            <person name="Teng C."/>
            <person name="Zhou Z."/>
            <person name="Li X."/>
            <person name="Chen M."/>
            <person name="Lin M."/>
            <person name="Wang L."/>
            <person name="Su S."/>
            <person name="Zhang C."/>
            <person name="Zhang W."/>
        </authorList>
    </citation>
    <scope>NUCLEOTIDE SEQUENCE [LARGE SCALE GENOMIC DNA]</scope>
    <source>
        <strain evidence="4">ACCC05744</strain>
    </source>
</reference>
<dbReference type="InterPro" id="IPR013094">
    <property type="entry name" value="AB_hydrolase_3"/>
</dbReference>
<keyword evidence="1" id="KW-0378">Hydrolase</keyword>
<comment type="caution">
    <text evidence="3">The sequence shown here is derived from an EMBL/GenBank/DDBJ whole genome shotgun (WGS) entry which is preliminary data.</text>
</comment>
<dbReference type="Gene3D" id="3.40.50.1820">
    <property type="entry name" value="alpha/beta hydrolase"/>
    <property type="match status" value="1"/>
</dbReference>
<dbReference type="PANTHER" id="PTHR48081:SF8">
    <property type="entry name" value="ALPHA_BETA HYDROLASE FOLD-3 DOMAIN-CONTAINING PROTEIN-RELATED"/>
    <property type="match status" value="1"/>
</dbReference>
<dbReference type="Pfam" id="PF07859">
    <property type="entry name" value="Abhydrolase_3"/>
    <property type="match status" value="1"/>
</dbReference>
<dbReference type="SUPFAM" id="SSF53474">
    <property type="entry name" value="alpha/beta-Hydrolases"/>
    <property type="match status" value="1"/>
</dbReference>
<dbReference type="STRING" id="1229276.DI53_3778"/>